<dbReference type="InterPro" id="IPR050654">
    <property type="entry name" value="AChE-related_enzymes"/>
</dbReference>
<keyword evidence="2 5" id="KW-0378">Hydrolase</keyword>
<dbReference type="AlphaFoldDB" id="S3BZJ5"/>
<dbReference type="HOGENOM" id="CLU_006586_15_0_1"/>
<name>S3BZJ5_OPHP1</name>
<reference evidence="7 8" key="1">
    <citation type="journal article" date="2013" name="BMC Genomics">
        <title>The genome and transcriptome of the pine saprophyte Ophiostoma piceae, and a comparison with the bark beetle-associated pine pathogen Grosmannia clavigera.</title>
        <authorList>
            <person name="Haridas S."/>
            <person name="Wang Y."/>
            <person name="Lim L."/>
            <person name="Massoumi Alamouti S."/>
            <person name="Jackman S."/>
            <person name="Docking R."/>
            <person name="Robertson G."/>
            <person name="Birol I."/>
            <person name="Bohlmann J."/>
            <person name="Breuil C."/>
        </authorList>
    </citation>
    <scope>NUCLEOTIDE SEQUENCE [LARGE SCALE GENOMIC DNA]</scope>
    <source>
        <strain evidence="7 8">UAMH 11346</strain>
    </source>
</reference>
<feature type="chain" id="PRO_5005146280" description="Carboxylic ester hydrolase" evidence="5">
    <location>
        <begin position="17"/>
        <end position="533"/>
    </location>
</feature>
<dbReference type="Gene3D" id="3.40.50.1820">
    <property type="entry name" value="alpha/beta hydrolase"/>
    <property type="match status" value="1"/>
</dbReference>
<dbReference type="InterPro" id="IPR019819">
    <property type="entry name" value="Carboxylesterase_B_CS"/>
</dbReference>
<dbReference type="Proteomes" id="UP000016923">
    <property type="component" value="Unassembled WGS sequence"/>
</dbReference>
<dbReference type="PANTHER" id="PTHR43918">
    <property type="entry name" value="ACETYLCHOLINESTERASE"/>
    <property type="match status" value="1"/>
</dbReference>
<dbReference type="STRING" id="1262450.S3BZJ5"/>
<dbReference type="InterPro" id="IPR002018">
    <property type="entry name" value="CarbesteraseB"/>
</dbReference>
<dbReference type="GO" id="GO:0004104">
    <property type="term" value="F:cholinesterase activity"/>
    <property type="evidence" value="ECO:0007669"/>
    <property type="project" value="InterPro"/>
</dbReference>
<dbReference type="InterPro" id="IPR029058">
    <property type="entry name" value="AB_hydrolase_fold"/>
</dbReference>
<keyword evidence="3" id="KW-1015">Disulfide bond</keyword>
<feature type="active site" description="Acyl-ester intermediate" evidence="4">
    <location>
        <position position="212"/>
    </location>
</feature>
<evidence type="ECO:0000256" key="5">
    <source>
        <dbReference type="RuleBase" id="RU361235"/>
    </source>
</evidence>
<evidence type="ECO:0000259" key="6">
    <source>
        <dbReference type="Pfam" id="PF00135"/>
    </source>
</evidence>
<dbReference type="PROSITE" id="PS00122">
    <property type="entry name" value="CARBOXYLESTERASE_B_1"/>
    <property type="match status" value="1"/>
</dbReference>
<dbReference type="PRINTS" id="PR00878">
    <property type="entry name" value="CHOLNESTRASE"/>
</dbReference>
<keyword evidence="5" id="KW-0732">Signal</keyword>
<evidence type="ECO:0000256" key="2">
    <source>
        <dbReference type="ARBA" id="ARBA00022801"/>
    </source>
</evidence>
<feature type="signal peptide" evidence="5">
    <location>
        <begin position="1"/>
        <end position="16"/>
    </location>
</feature>
<dbReference type="OrthoDB" id="408631at2759"/>
<evidence type="ECO:0000313" key="7">
    <source>
        <dbReference type="EMBL" id="EPE05947.1"/>
    </source>
</evidence>
<feature type="active site" description="Charge relay system" evidence="4">
    <location>
        <position position="432"/>
    </location>
</feature>
<organism evidence="7 8">
    <name type="scientific">Ophiostoma piceae (strain UAMH 11346)</name>
    <name type="common">Sap stain fungus</name>
    <dbReference type="NCBI Taxonomy" id="1262450"/>
    <lineage>
        <taxon>Eukaryota</taxon>
        <taxon>Fungi</taxon>
        <taxon>Dikarya</taxon>
        <taxon>Ascomycota</taxon>
        <taxon>Pezizomycotina</taxon>
        <taxon>Sordariomycetes</taxon>
        <taxon>Sordariomycetidae</taxon>
        <taxon>Ophiostomatales</taxon>
        <taxon>Ophiostomataceae</taxon>
        <taxon>Ophiostoma</taxon>
    </lineage>
</organism>
<dbReference type="SUPFAM" id="SSF53474">
    <property type="entry name" value="alpha/beta-Hydrolases"/>
    <property type="match status" value="1"/>
</dbReference>
<evidence type="ECO:0000256" key="4">
    <source>
        <dbReference type="PIRSR" id="PIRSR600997-1"/>
    </source>
</evidence>
<dbReference type="VEuPathDB" id="FungiDB:F503_02776"/>
<dbReference type="InterPro" id="IPR019826">
    <property type="entry name" value="Carboxylesterase_B_AS"/>
</dbReference>
<dbReference type="Pfam" id="PF00135">
    <property type="entry name" value="COesterase"/>
    <property type="match status" value="1"/>
</dbReference>
<feature type="domain" description="Carboxylesterase type B" evidence="6">
    <location>
        <begin position="24"/>
        <end position="469"/>
    </location>
</feature>
<dbReference type="ESTHER" id="ophp1-s3bzj5">
    <property type="family name" value="Fungal_carboxylesterase_lipase"/>
</dbReference>
<accession>S3BZJ5</accession>
<keyword evidence="8" id="KW-1185">Reference proteome</keyword>
<dbReference type="PROSITE" id="PS00941">
    <property type="entry name" value="CARBOXYLESTERASE_B_2"/>
    <property type="match status" value="1"/>
</dbReference>
<proteinExistence type="inferred from homology"/>
<evidence type="ECO:0000256" key="1">
    <source>
        <dbReference type="ARBA" id="ARBA00005964"/>
    </source>
</evidence>
<evidence type="ECO:0000313" key="8">
    <source>
        <dbReference type="Proteomes" id="UP000016923"/>
    </source>
</evidence>
<sequence>MKPAIVLSCLAAAAASAPSPGHGPTVATASGPIVGITTGLANSSVDVHQFLGIPYASPPLKSLRFAPPTPPANRRGKPLYATSWPNACIQQGSGSLLTSQSEDCLYLNVFSPATPAPPAGRTVMVWIHGGALKTGTSASTEYDGSILATSQDVLVITINYRLNVFGFSNAPALPLVDRNAGFYDQRMALQWVQENIAAFGGDPDKVTVFGESSGSTSVSRLVSTMVVDPPFRAAILESGWYDYASIMDSAADTTGPEAWTTLVGQLNCTSTTNSSDAELACMRGVNSAAFSAVLVDSAVSFKGVNDNVTQRAYPEQARLQGEIAMVPILTGTNADEGSLFMSTSVTSWDEFAAAFPTVKSVQAQLEAVLPVSAAGPYTTQYAADVAVATDTDFTCAVSRIVAFTAALGLPVWRYYFNATFPNTALAGYGVYHSSEIPLVFGTFTQSNATVDEVALSEAMQWAWAKFAKDPWGSGPGWPRAGVSGGSGEQRIAALGSPNRNPSGWAMIDNSTVDERCYIYESVFANAGGGTPWW</sequence>
<evidence type="ECO:0000256" key="3">
    <source>
        <dbReference type="ARBA" id="ARBA00023157"/>
    </source>
</evidence>
<dbReference type="PANTHER" id="PTHR43918:SF4">
    <property type="entry name" value="CARBOXYLIC ESTER HYDROLASE"/>
    <property type="match status" value="1"/>
</dbReference>
<dbReference type="InterPro" id="IPR000997">
    <property type="entry name" value="Cholinesterase"/>
</dbReference>
<dbReference type="EMBL" id="KE148154">
    <property type="protein sequence ID" value="EPE05947.1"/>
    <property type="molecule type" value="Genomic_DNA"/>
</dbReference>
<gene>
    <name evidence="7" type="ORF">F503_02776</name>
</gene>
<comment type="similarity">
    <text evidence="1 5">Belongs to the type-B carboxylesterase/lipase family.</text>
</comment>
<protein>
    <recommendedName>
        <fullName evidence="5">Carboxylic ester hydrolase</fullName>
        <ecNumber evidence="5">3.1.1.-</ecNumber>
    </recommendedName>
</protein>
<dbReference type="eggNOG" id="KOG1516">
    <property type="taxonomic scope" value="Eukaryota"/>
</dbReference>
<feature type="active site" description="Charge relay system" evidence="4">
    <location>
        <position position="336"/>
    </location>
</feature>
<dbReference type="EC" id="3.1.1.-" evidence="5"/>
<dbReference type="OMA" id="CPIRYVA"/>